<accession>A0ACB8TU68</accession>
<organism evidence="1 2">
    <name type="scientific">Irpex rosettiformis</name>
    <dbReference type="NCBI Taxonomy" id="378272"/>
    <lineage>
        <taxon>Eukaryota</taxon>
        <taxon>Fungi</taxon>
        <taxon>Dikarya</taxon>
        <taxon>Basidiomycota</taxon>
        <taxon>Agaricomycotina</taxon>
        <taxon>Agaricomycetes</taxon>
        <taxon>Polyporales</taxon>
        <taxon>Irpicaceae</taxon>
        <taxon>Irpex</taxon>
    </lineage>
</organism>
<sequence>MVSSTALLTLAALAAISPALAYDNAREFSEDVILAREITDLLAREPSLFELDARGGEKDGHGHKIHFHKGHGQKGRGKHGQKGDIKRDILDLFVRNTPAATPSKPQPGPQTHRGQQGHKGGSRGGHRNGKPGHKLGHGGKKGQGRKHGLGRHGSKGGVRGGLKGGNRNGRKQHKGGAQRARDTVETIAELFSRALLDELD</sequence>
<dbReference type="Proteomes" id="UP001055072">
    <property type="component" value="Unassembled WGS sequence"/>
</dbReference>
<proteinExistence type="predicted"/>
<name>A0ACB8TU68_9APHY</name>
<keyword evidence="2" id="KW-1185">Reference proteome</keyword>
<comment type="caution">
    <text evidence="1">The sequence shown here is derived from an EMBL/GenBank/DDBJ whole genome shotgun (WGS) entry which is preliminary data.</text>
</comment>
<evidence type="ECO:0000313" key="1">
    <source>
        <dbReference type="EMBL" id="KAI0085516.1"/>
    </source>
</evidence>
<reference evidence="1" key="1">
    <citation type="journal article" date="2021" name="Environ. Microbiol.">
        <title>Gene family expansions and transcriptome signatures uncover fungal adaptations to wood decay.</title>
        <authorList>
            <person name="Hage H."/>
            <person name="Miyauchi S."/>
            <person name="Viragh M."/>
            <person name="Drula E."/>
            <person name="Min B."/>
            <person name="Chaduli D."/>
            <person name="Navarro D."/>
            <person name="Favel A."/>
            <person name="Norest M."/>
            <person name="Lesage-Meessen L."/>
            <person name="Balint B."/>
            <person name="Merenyi Z."/>
            <person name="de Eugenio L."/>
            <person name="Morin E."/>
            <person name="Martinez A.T."/>
            <person name="Baldrian P."/>
            <person name="Stursova M."/>
            <person name="Martinez M.J."/>
            <person name="Novotny C."/>
            <person name="Magnuson J.K."/>
            <person name="Spatafora J.W."/>
            <person name="Maurice S."/>
            <person name="Pangilinan J."/>
            <person name="Andreopoulos W."/>
            <person name="LaButti K."/>
            <person name="Hundley H."/>
            <person name="Na H."/>
            <person name="Kuo A."/>
            <person name="Barry K."/>
            <person name="Lipzen A."/>
            <person name="Henrissat B."/>
            <person name="Riley R."/>
            <person name="Ahrendt S."/>
            <person name="Nagy L.G."/>
            <person name="Grigoriev I.V."/>
            <person name="Martin F."/>
            <person name="Rosso M.N."/>
        </authorList>
    </citation>
    <scope>NUCLEOTIDE SEQUENCE</scope>
    <source>
        <strain evidence="1">CBS 384.51</strain>
    </source>
</reference>
<evidence type="ECO:0000313" key="2">
    <source>
        <dbReference type="Proteomes" id="UP001055072"/>
    </source>
</evidence>
<dbReference type="EMBL" id="MU274930">
    <property type="protein sequence ID" value="KAI0085516.1"/>
    <property type="molecule type" value="Genomic_DNA"/>
</dbReference>
<gene>
    <name evidence="1" type="ORF">BDY19DRAFT_996651</name>
</gene>
<protein>
    <submittedName>
        <fullName evidence="1">Uncharacterized protein</fullName>
    </submittedName>
</protein>